<name>A0A1E4S1K8_CYBJN</name>
<dbReference type="EMBL" id="KV453931">
    <property type="protein sequence ID" value="ODV73379.1"/>
    <property type="molecule type" value="Genomic_DNA"/>
</dbReference>
<keyword evidence="6" id="KW-1185">Reference proteome</keyword>
<dbReference type="PANTHER" id="PTHR18934">
    <property type="entry name" value="ATP-DEPENDENT RNA HELICASE"/>
    <property type="match status" value="1"/>
</dbReference>
<evidence type="ECO:0000256" key="1">
    <source>
        <dbReference type="ARBA" id="ARBA00022741"/>
    </source>
</evidence>
<accession>A0A1E4S1K8</accession>
<feature type="non-terminal residue" evidence="5">
    <location>
        <position position="565"/>
    </location>
</feature>
<proteinExistence type="predicted"/>
<keyword evidence="3" id="KW-0347">Helicase</keyword>
<evidence type="ECO:0000256" key="3">
    <source>
        <dbReference type="ARBA" id="ARBA00022806"/>
    </source>
</evidence>
<evidence type="ECO:0000256" key="4">
    <source>
        <dbReference type="ARBA" id="ARBA00022840"/>
    </source>
</evidence>
<dbReference type="Proteomes" id="UP000094389">
    <property type="component" value="Unassembled WGS sequence"/>
</dbReference>
<sequence length="565" mass="64976">MGSSRLTVLEDECQRVFQCLEDNDVILIPSIGSSVVTRFLLKVSDTMTLKVSDDVRCSLWFKDLPYYNTIYNSRFPSQLSSGSVWVTYDVALHYLANDRQELERFDFIQLDGVDDRTLNSDMFMAFISEVKLQTKLVIPLRSSFQVSKYKDFFARIGYVTSTLDLIGQPSIETYFAVNGSVKLDIECMNVAKQLLEMDHEELDILIVTSSRFEVARLSHVMRDSMPQGKYSLLTDLKEYTIKGHSKRIIISSDSHFFLDNNHRVKYIVDYGLITVRKTDPNGIDYEQVHITNNNRIQQHISILHMEGSKYFNLQQRDSVSDWFLAIQHRSLIPYILMSIKLNVKFTELQFLSPPETDSFTNCLNQMCYLGLIRITGDGYTSTELAQRLTKLQFSSHLPRISLLLSLLHSSSFNCVGELLSITSILIAMNPNALANFISQDSFDRSMVSEQSDFFTLINAYNCLIKQGVKRTLKKDPFTKEDKREIRHVYNCLHNALGIKTPQDHRANEDDIQRALILGFQFQSVLLQKSVDSLTHKQQALLSPVWNFHDTDMSILLKKPLDHLDD</sequence>
<dbReference type="GeneID" id="30990850"/>
<dbReference type="GO" id="GO:0005524">
    <property type="term" value="F:ATP binding"/>
    <property type="evidence" value="ECO:0007669"/>
    <property type="project" value="UniProtKB-KW"/>
</dbReference>
<evidence type="ECO:0000313" key="5">
    <source>
        <dbReference type="EMBL" id="ODV73379.1"/>
    </source>
</evidence>
<dbReference type="PANTHER" id="PTHR18934:SF99">
    <property type="entry name" value="ATP-DEPENDENT RNA HELICASE DHX37-RELATED"/>
    <property type="match status" value="1"/>
</dbReference>
<keyword evidence="2" id="KW-0378">Hydrolase</keyword>
<dbReference type="RefSeq" id="XP_020070418.1">
    <property type="nucleotide sequence ID" value="XM_020216454.1"/>
</dbReference>
<dbReference type="GO" id="GO:0004386">
    <property type="term" value="F:helicase activity"/>
    <property type="evidence" value="ECO:0007669"/>
    <property type="project" value="UniProtKB-KW"/>
</dbReference>
<dbReference type="OrthoDB" id="3980792at2759"/>
<evidence type="ECO:0000313" key="6">
    <source>
        <dbReference type="Proteomes" id="UP000094389"/>
    </source>
</evidence>
<dbReference type="STRING" id="983966.A0A1E4S1K8"/>
<keyword evidence="1" id="KW-0547">Nucleotide-binding</keyword>
<gene>
    <name evidence="5" type="ORF">CYBJADRAFT_173377</name>
</gene>
<keyword evidence="4" id="KW-0067">ATP-binding</keyword>
<evidence type="ECO:0000256" key="2">
    <source>
        <dbReference type="ARBA" id="ARBA00022801"/>
    </source>
</evidence>
<dbReference type="GO" id="GO:0016787">
    <property type="term" value="F:hydrolase activity"/>
    <property type="evidence" value="ECO:0007669"/>
    <property type="project" value="UniProtKB-KW"/>
</dbReference>
<protein>
    <recommendedName>
        <fullName evidence="7">Helicase-associated domain-containing protein</fullName>
    </recommendedName>
</protein>
<evidence type="ECO:0008006" key="7">
    <source>
        <dbReference type="Google" id="ProtNLM"/>
    </source>
</evidence>
<reference evidence="5 6" key="1">
    <citation type="journal article" date="2016" name="Proc. Natl. Acad. Sci. U.S.A.">
        <title>Comparative genomics of biotechnologically important yeasts.</title>
        <authorList>
            <person name="Riley R."/>
            <person name="Haridas S."/>
            <person name="Wolfe K.H."/>
            <person name="Lopes M.R."/>
            <person name="Hittinger C.T."/>
            <person name="Goeker M."/>
            <person name="Salamov A.A."/>
            <person name="Wisecaver J.H."/>
            <person name="Long T.M."/>
            <person name="Calvey C.H."/>
            <person name="Aerts A.L."/>
            <person name="Barry K.W."/>
            <person name="Choi C."/>
            <person name="Clum A."/>
            <person name="Coughlan A.Y."/>
            <person name="Deshpande S."/>
            <person name="Douglass A.P."/>
            <person name="Hanson S.J."/>
            <person name="Klenk H.-P."/>
            <person name="LaButti K.M."/>
            <person name="Lapidus A."/>
            <person name="Lindquist E.A."/>
            <person name="Lipzen A.M."/>
            <person name="Meier-Kolthoff J.P."/>
            <person name="Ohm R.A."/>
            <person name="Otillar R.P."/>
            <person name="Pangilinan J.L."/>
            <person name="Peng Y."/>
            <person name="Rokas A."/>
            <person name="Rosa C.A."/>
            <person name="Scheuner C."/>
            <person name="Sibirny A.A."/>
            <person name="Slot J.C."/>
            <person name="Stielow J.B."/>
            <person name="Sun H."/>
            <person name="Kurtzman C.P."/>
            <person name="Blackwell M."/>
            <person name="Grigoriev I.V."/>
            <person name="Jeffries T.W."/>
        </authorList>
    </citation>
    <scope>NUCLEOTIDE SEQUENCE [LARGE SCALE GENOMIC DNA]</scope>
    <source>
        <strain evidence="6">ATCC 18201 / CBS 1600 / BCRC 20928 / JCM 3617 / NBRC 0987 / NRRL Y-1542</strain>
    </source>
</reference>
<dbReference type="AlphaFoldDB" id="A0A1E4S1K8"/>
<dbReference type="GO" id="GO:0003723">
    <property type="term" value="F:RNA binding"/>
    <property type="evidence" value="ECO:0007669"/>
    <property type="project" value="TreeGrafter"/>
</dbReference>
<organism evidence="5 6">
    <name type="scientific">Cyberlindnera jadinii (strain ATCC 18201 / CBS 1600 / BCRC 20928 / JCM 3617 / NBRC 0987 / NRRL Y-1542)</name>
    <name type="common">Torula yeast</name>
    <name type="synonym">Candida utilis</name>
    <dbReference type="NCBI Taxonomy" id="983966"/>
    <lineage>
        <taxon>Eukaryota</taxon>
        <taxon>Fungi</taxon>
        <taxon>Dikarya</taxon>
        <taxon>Ascomycota</taxon>
        <taxon>Saccharomycotina</taxon>
        <taxon>Saccharomycetes</taxon>
        <taxon>Phaffomycetales</taxon>
        <taxon>Phaffomycetaceae</taxon>
        <taxon>Cyberlindnera</taxon>
    </lineage>
</organism>